<dbReference type="Pfam" id="PF04932">
    <property type="entry name" value="Wzy_C"/>
    <property type="match status" value="1"/>
</dbReference>
<proteinExistence type="predicted"/>
<gene>
    <name evidence="7" type="ORF">RMSM_06539</name>
</gene>
<keyword evidence="3 5" id="KW-1133">Transmembrane helix</keyword>
<feature type="transmembrane region" description="Helical" evidence="5">
    <location>
        <begin position="170"/>
        <end position="185"/>
    </location>
</feature>
<evidence type="ECO:0000256" key="5">
    <source>
        <dbReference type="SAM" id="Phobius"/>
    </source>
</evidence>
<dbReference type="InterPro" id="IPR007016">
    <property type="entry name" value="O-antigen_ligase-rel_domated"/>
</dbReference>
<accession>M5RAK3</accession>
<feature type="transmembrane region" description="Helical" evidence="5">
    <location>
        <begin position="7"/>
        <end position="29"/>
    </location>
</feature>
<evidence type="ECO:0000256" key="4">
    <source>
        <dbReference type="ARBA" id="ARBA00023136"/>
    </source>
</evidence>
<feature type="domain" description="O-antigen ligase-related" evidence="6">
    <location>
        <begin position="250"/>
        <end position="390"/>
    </location>
</feature>
<evidence type="ECO:0000256" key="2">
    <source>
        <dbReference type="ARBA" id="ARBA00022692"/>
    </source>
</evidence>
<dbReference type="Proteomes" id="UP000011991">
    <property type="component" value="Unassembled WGS sequence"/>
</dbReference>
<dbReference type="PANTHER" id="PTHR37422:SF13">
    <property type="entry name" value="LIPOPOLYSACCHARIDE BIOSYNTHESIS PROTEIN PA4999-RELATED"/>
    <property type="match status" value="1"/>
</dbReference>
<evidence type="ECO:0000256" key="1">
    <source>
        <dbReference type="ARBA" id="ARBA00004141"/>
    </source>
</evidence>
<feature type="transmembrane region" description="Helical" evidence="5">
    <location>
        <begin position="88"/>
        <end position="108"/>
    </location>
</feature>
<feature type="transmembrane region" description="Helical" evidence="5">
    <location>
        <begin position="191"/>
        <end position="210"/>
    </location>
</feature>
<dbReference type="RefSeq" id="WP_008706422.1">
    <property type="nucleotide sequence ID" value="NZ_ANOG01000946.1"/>
</dbReference>
<reference evidence="7 8" key="1">
    <citation type="journal article" date="2013" name="Mar. Genomics">
        <title>Expression of sulfatases in Rhodopirellula baltica and the diversity of sulfatases in the genus Rhodopirellula.</title>
        <authorList>
            <person name="Wegner C.E."/>
            <person name="Richter-Heitmann T."/>
            <person name="Klindworth A."/>
            <person name="Klockow C."/>
            <person name="Richter M."/>
            <person name="Achstetter T."/>
            <person name="Glockner F.O."/>
            <person name="Harder J."/>
        </authorList>
    </citation>
    <scope>NUCLEOTIDE SEQUENCE [LARGE SCALE GENOMIC DNA]</scope>
    <source>
        <strain evidence="7 8">SM1</strain>
    </source>
</reference>
<feature type="transmembrane region" description="Helical" evidence="5">
    <location>
        <begin position="138"/>
        <end position="158"/>
    </location>
</feature>
<name>M5RAK3_9BACT</name>
<feature type="transmembrane region" description="Helical" evidence="5">
    <location>
        <begin position="248"/>
        <end position="273"/>
    </location>
</feature>
<organism evidence="7 8">
    <name type="scientific">Rhodopirellula maiorica SM1</name>
    <dbReference type="NCBI Taxonomy" id="1265738"/>
    <lineage>
        <taxon>Bacteria</taxon>
        <taxon>Pseudomonadati</taxon>
        <taxon>Planctomycetota</taxon>
        <taxon>Planctomycetia</taxon>
        <taxon>Pirellulales</taxon>
        <taxon>Pirellulaceae</taxon>
        <taxon>Novipirellula</taxon>
    </lineage>
</organism>
<evidence type="ECO:0000259" key="6">
    <source>
        <dbReference type="Pfam" id="PF04932"/>
    </source>
</evidence>
<dbReference type="PANTHER" id="PTHR37422">
    <property type="entry name" value="TEICHURONIC ACID BIOSYNTHESIS PROTEIN TUAE"/>
    <property type="match status" value="1"/>
</dbReference>
<dbReference type="InterPro" id="IPR051533">
    <property type="entry name" value="WaaL-like"/>
</dbReference>
<comment type="subcellular location">
    <subcellularLocation>
        <location evidence="1">Membrane</location>
        <topology evidence="1">Multi-pass membrane protein</topology>
    </subcellularLocation>
</comment>
<evidence type="ECO:0000313" key="7">
    <source>
        <dbReference type="EMBL" id="EMI16528.1"/>
    </source>
</evidence>
<keyword evidence="4 5" id="KW-0472">Membrane</keyword>
<feature type="transmembrane region" description="Helical" evidence="5">
    <location>
        <begin position="285"/>
        <end position="306"/>
    </location>
</feature>
<evidence type="ECO:0000313" key="8">
    <source>
        <dbReference type="Proteomes" id="UP000011991"/>
    </source>
</evidence>
<dbReference type="PATRIC" id="fig|1265738.3.peg.6524"/>
<evidence type="ECO:0000256" key="3">
    <source>
        <dbReference type="ARBA" id="ARBA00022989"/>
    </source>
</evidence>
<dbReference type="GO" id="GO:0016020">
    <property type="term" value="C:membrane"/>
    <property type="evidence" value="ECO:0007669"/>
    <property type="project" value="UniProtKB-SubCell"/>
</dbReference>
<comment type="caution">
    <text evidence="7">The sequence shown here is derived from an EMBL/GenBank/DDBJ whole genome shotgun (WGS) entry which is preliminary data.</text>
</comment>
<dbReference type="EMBL" id="ANOG01000946">
    <property type="protein sequence ID" value="EMI16528.1"/>
    <property type="molecule type" value="Genomic_DNA"/>
</dbReference>
<keyword evidence="8" id="KW-1185">Reference proteome</keyword>
<feature type="transmembrane region" description="Helical" evidence="5">
    <location>
        <begin position="222"/>
        <end position="242"/>
    </location>
</feature>
<feature type="transmembrane region" description="Helical" evidence="5">
    <location>
        <begin position="41"/>
        <end position="60"/>
    </location>
</feature>
<protein>
    <submittedName>
        <fullName evidence="7">O-antigen ligase-related protein</fullName>
    </submittedName>
</protein>
<keyword evidence="2 5" id="KW-0812">Transmembrane</keyword>
<dbReference type="AlphaFoldDB" id="M5RAK3"/>
<keyword evidence="7" id="KW-0436">Ligase</keyword>
<sequence>MMTKRIHFTLCLIFAVIQFGMLVANWTWYPVPKLGWITEGWVPPASLFVVIAVVACLLAFSRRSPTWSVSAYLLASYSVPRYQPECEWMLRHFVPEIVTLFAVIFFWIQRDPSDSSSCVSECCENSRFQHLAATIGQWWMAVFAVYVLGLSIACRLITPDSNWFGDLKHSPLRMLAGLTMCYLGITVSRRIAMTQLTTVLAVVVIVRLLWTFQLQEDGDVAFLLVALIPLCAASALQCRGTIFRSFWGLTTVAAIAAVVATANRGGAIGLVIACSTLIACAGRRAVGLAAIFLITSVVCFLLVPGFDGASLKERMDSVIQHREQDPNVLSRLVLWEAATQSLDGQRLWWGQGPGQGPAAISRERGSVRLVAVHNTFLAIILELGLVGVILCVGPLLLGMVCVCQRWRSCRSLGKWIASSAKLASVMGMLGCGIAISRHDDGLMFFLVGCLIGGPGPNHIKAVRLDAVSACEEQPVKFTEP</sequence>
<dbReference type="GO" id="GO:0016874">
    <property type="term" value="F:ligase activity"/>
    <property type="evidence" value="ECO:0007669"/>
    <property type="project" value="UniProtKB-KW"/>
</dbReference>
<feature type="transmembrane region" description="Helical" evidence="5">
    <location>
        <begin position="376"/>
        <end position="403"/>
    </location>
</feature>